<name>A0AAW6FNU1_9BACT</name>
<proteinExistence type="predicted"/>
<accession>A0AAW6FNU1</accession>
<dbReference type="EMBL" id="JAQMRD010000032">
    <property type="protein sequence ID" value="MDB9224808.1"/>
    <property type="molecule type" value="Genomic_DNA"/>
</dbReference>
<dbReference type="Proteomes" id="UP001212263">
    <property type="component" value="Unassembled WGS sequence"/>
</dbReference>
<reference evidence="1" key="1">
    <citation type="submission" date="2023-01" db="EMBL/GenBank/DDBJ databases">
        <title>Human gut microbiome strain richness.</title>
        <authorList>
            <person name="Chen-Liaw A."/>
        </authorList>
    </citation>
    <scope>NUCLEOTIDE SEQUENCE</scope>
    <source>
        <strain evidence="1">RTP21484st1_B7_RTP21484_190118</strain>
    </source>
</reference>
<dbReference type="AlphaFoldDB" id="A0AAW6FNU1"/>
<organism evidence="1 2">
    <name type="scientific">Odoribacter splanchnicus</name>
    <dbReference type="NCBI Taxonomy" id="28118"/>
    <lineage>
        <taxon>Bacteria</taxon>
        <taxon>Pseudomonadati</taxon>
        <taxon>Bacteroidota</taxon>
        <taxon>Bacteroidia</taxon>
        <taxon>Bacteroidales</taxon>
        <taxon>Odoribacteraceae</taxon>
        <taxon>Odoribacter</taxon>
    </lineage>
</organism>
<sequence>MIKWQNKEIFIPQNLQAFIYGKDTIINYHNNKYNILNYIDTSGCTECHMQLFEWKILKEEIEKLSTDIGLIFIVYTKDYNIVENLQKVNRFNYPIFYDYTDTTNRINNFSKNTNLHTFLIDSTNRVKLIGNPLKSKKILETYKKYIKQIN</sequence>
<dbReference type="InterPro" id="IPR036249">
    <property type="entry name" value="Thioredoxin-like_sf"/>
</dbReference>
<evidence type="ECO:0000313" key="2">
    <source>
        <dbReference type="Proteomes" id="UP001212263"/>
    </source>
</evidence>
<gene>
    <name evidence="1" type="ORF">PN645_17665</name>
</gene>
<comment type="caution">
    <text evidence="1">The sequence shown here is derived from an EMBL/GenBank/DDBJ whole genome shotgun (WGS) entry which is preliminary data.</text>
</comment>
<evidence type="ECO:0000313" key="1">
    <source>
        <dbReference type="EMBL" id="MDB9224808.1"/>
    </source>
</evidence>
<dbReference type="Gene3D" id="3.40.30.10">
    <property type="entry name" value="Glutaredoxin"/>
    <property type="match status" value="1"/>
</dbReference>
<dbReference type="RefSeq" id="WP_272053838.1">
    <property type="nucleotide sequence ID" value="NZ_JAQMRB010000001.1"/>
</dbReference>
<dbReference type="SUPFAM" id="SSF52833">
    <property type="entry name" value="Thioredoxin-like"/>
    <property type="match status" value="1"/>
</dbReference>
<protein>
    <submittedName>
        <fullName evidence="1">Redoxin domain-containing protein</fullName>
    </submittedName>
</protein>